<evidence type="ECO:0008006" key="10">
    <source>
        <dbReference type="Google" id="ProtNLM"/>
    </source>
</evidence>
<dbReference type="Pfam" id="PF14322">
    <property type="entry name" value="SusD-like_3"/>
    <property type="match status" value="1"/>
</dbReference>
<organism evidence="8 9">
    <name type="scientific">Mucilaginibacter gotjawali</name>
    <dbReference type="NCBI Taxonomy" id="1550579"/>
    <lineage>
        <taxon>Bacteria</taxon>
        <taxon>Pseudomonadati</taxon>
        <taxon>Bacteroidota</taxon>
        <taxon>Sphingobacteriia</taxon>
        <taxon>Sphingobacteriales</taxon>
        <taxon>Sphingobacteriaceae</taxon>
        <taxon>Mucilaginibacter</taxon>
    </lineage>
</organism>
<dbReference type="OrthoDB" id="653598at2"/>
<evidence type="ECO:0000256" key="3">
    <source>
        <dbReference type="ARBA" id="ARBA00022729"/>
    </source>
</evidence>
<evidence type="ECO:0000256" key="1">
    <source>
        <dbReference type="ARBA" id="ARBA00004442"/>
    </source>
</evidence>
<dbReference type="PROSITE" id="PS51257">
    <property type="entry name" value="PROKAR_LIPOPROTEIN"/>
    <property type="match status" value="1"/>
</dbReference>
<evidence type="ECO:0000313" key="9">
    <source>
        <dbReference type="Proteomes" id="UP000539265"/>
    </source>
</evidence>
<keyword evidence="3" id="KW-0732">Signal</keyword>
<evidence type="ECO:0000259" key="7">
    <source>
        <dbReference type="Pfam" id="PF14322"/>
    </source>
</evidence>
<dbReference type="InterPro" id="IPR012944">
    <property type="entry name" value="SusD_RagB_dom"/>
</dbReference>
<keyword evidence="9" id="KW-1185">Reference proteome</keyword>
<feature type="domain" description="SusD-like N-terminal" evidence="7">
    <location>
        <begin position="24"/>
        <end position="227"/>
    </location>
</feature>
<comment type="caution">
    <text evidence="8">The sequence shown here is derived from an EMBL/GenBank/DDBJ whole genome shotgun (WGS) entry which is preliminary data.</text>
</comment>
<dbReference type="Gene3D" id="1.25.40.390">
    <property type="match status" value="1"/>
</dbReference>
<dbReference type="Proteomes" id="UP000539265">
    <property type="component" value="Unassembled WGS sequence"/>
</dbReference>
<feature type="domain" description="RagB/SusD" evidence="6">
    <location>
        <begin position="342"/>
        <end position="459"/>
    </location>
</feature>
<dbReference type="InterPro" id="IPR011990">
    <property type="entry name" value="TPR-like_helical_dom_sf"/>
</dbReference>
<name>A0A839SPG9_9SPHI</name>
<reference evidence="8" key="1">
    <citation type="submission" date="2020-08" db="EMBL/GenBank/DDBJ databases">
        <title>Genomic Encyclopedia of Type Strains, Phase III (KMG-III): the genomes of soil and plant-associated and newly described type strains.</title>
        <authorList>
            <person name="Whitman W."/>
        </authorList>
    </citation>
    <scope>NUCLEOTIDE SEQUENCE [LARGE SCALE GENOMIC DNA]</scope>
    <source>
        <strain evidence="8">CECT 8628</strain>
    </source>
</reference>
<dbReference type="InterPro" id="IPR033985">
    <property type="entry name" value="SusD-like_N"/>
</dbReference>
<accession>A0A839SPG9</accession>
<evidence type="ECO:0000256" key="4">
    <source>
        <dbReference type="ARBA" id="ARBA00023136"/>
    </source>
</evidence>
<protein>
    <recommendedName>
        <fullName evidence="10">SusD family protein</fullName>
    </recommendedName>
</protein>
<evidence type="ECO:0000256" key="5">
    <source>
        <dbReference type="ARBA" id="ARBA00023237"/>
    </source>
</evidence>
<keyword evidence="4" id="KW-0472">Membrane</keyword>
<keyword evidence="5" id="KW-0998">Cell outer membrane</keyword>
<dbReference type="EMBL" id="JACHWX010000019">
    <property type="protein sequence ID" value="MBB3058277.1"/>
    <property type="molecule type" value="Genomic_DNA"/>
</dbReference>
<dbReference type="Pfam" id="PF07980">
    <property type="entry name" value="SusD_RagB"/>
    <property type="match status" value="1"/>
</dbReference>
<sequence>MKKSIQWIMIVSQFSILGACKKSDFLDKKPTTNILTPSTLTDFQNLLDNTTFLNATGGLAQLSADEYTVSYADWQTGSATERNAYVWAKDIYAGDTGIADWNQLYQEVFYANSVLDGLSKSDSAGTAQGQYIKGWALFTRAFAFYDLTRTFCKAYNAGTASTDLGIPLRLTSGIDYIAKRSTLQQSFDQVLNDLTTAAILLPAARPSANLNRPSKIAAYALFARINLDMRNYTQAESYADQCLGLYNTLIDYNTISITARSPFSTTNDELIYNTKQVTAYGLFTPTNSSSLGRVPGNIINLYNSNDLRLSVYFSQLSDGSYYRKRGYYGQGNYPFTGLATDEVYLIKAECLARREQTAAAMDELNQLLVKRYNNAGNYVPVTATSAADALAAILLERRKELMWRGLRWYDLKRLNMEGEGLTLTRVLNGVSYTLPPNDPRWVLPIPNDEIALSGIQQNPR</sequence>
<dbReference type="AlphaFoldDB" id="A0A839SPG9"/>
<evidence type="ECO:0000256" key="2">
    <source>
        <dbReference type="ARBA" id="ARBA00006275"/>
    </source>
</evidence>
<evidence type="ECO:0000313" key="8">
    <source>
        <dbReference type="EMBL" id="MBB3058277.1"/>
    </source>
</evidence>
<dbReference type="RefSeq" id="WP_096353987.1">
    <property type="nucleotide sequence ID" value="NZ_AP017313.1"/>
</dbReference>
<gene>
    <name evidence="8" type="ORF">FHS11_004726</name>
</gene>
<dbReference type="SUPFAM" id="SSF48452">
    <property type="entry name" value="TPR-like"/>
    <property type="match status" value="1"/>
</dbReference>
<evidence type="ECO:0000259" key="6">
    <source>
        <dbReference type="Pfam" id="PF07980"/>
    </source>
</evidence>
<comment type="similarity">
    <text evidence="2">Belongs to the SusD family.</text>
</comment>
<comment type="subcellular location">
    <subcellularLocation>
        <location evidence="1">Cell outer membrane</location>
    </subcellularLocation>
</comment>
<dbReference type="GO" id="GO:0009279">
    <property type="term" value="C:cell outer membrane"/>
    <property type="evidence" value="ECO:0007669"/>
    <property type="project" value="UniProtKB-SubCell"/>
</dbReference>
<proteinExistence type="inferred from homology"/>